<dbReference type="Gene3D" id="3.60.15.10">
    <property type="entry name" value="Ribonuclease Z/Hydroxyacylglutathione hydrolase-like"/>
    <property type="match status" value="1"/>
</dbReference>
<dbReference type="PIRSF" id="PIRSF004944">
    <property type="entry name" value="UCP004944_hydrls"/>
    <property type="match status" value="1"/>
</dbReference>
<dbReference type="CDD" id="cd06262">
    <property type="entry name" value="metallo-hydrolase-like_MBL-fold"/>
    <property type="match status" value="1"/>
</dbReference>
<dbReference type="InterPro" id="IPR036866">
    <property type="entry name" value="RibonucZ/Hydroxyglut_hydro"/>
</dbReference>
<evidence type="ECO:0000313" key="2">
    <source>
        <dbReference type="EMBL" id="RIB35122.1"/>
    </source>
</evidence>
<dbReference type="PANTHER" id="PTHR43546">
    <property type="entry name" value="UPF0173 METAL-DEPENDENT HYDROLASE MJ1163-RELATED"/>
    <property type="match status" value="1"/>
</dbReference>
<reference evidence="2 3" key="1">
    <citation type="journal article" date="2018" name="Syst. Appl. Microbiol.">
        <title>A new symbiotic nanoarchaeote (Candidatus Nanoclepta minutus) and its host (Zestosphaera tikiterensis gen. nov., sp. nov.) from a New Zealand hot spring.</title>
        <authorList>
            <person name="St John E."/>
            <person name="Liu Y."/>
            <person name="Podar M."/>
            <person name="Stott M.B."/>
            <person name="Meneghin J."/>
            <person name="Chen Z."/>
            <person name="Lagutin K."/>
            <person name="Mitchell K."/>
            <person name="Reysenbach A.L."/>
        </authorList>
    </citation>
    <scope>NUCLEOTIDE SEQUENCE [LARGE SCALE GENOMIC DNA]</scope>
    <source>
        <strain evidence="2">NZ3</strain>
    </source>
</reference>
<dbReference type="Proteomes" id="UP000266622">
    <property type="component" value="Unassembled WGS sequence"/>
</dbReference>
<dbReference type="SUPFAM" id="SSF56281">
    <property type="entry name" value="Metallo-hydrolase/oxidoreductase"/>
    <property type="match status" value="1"/>
</dbReference>
<gene>
    <name evidence="2" type="ORF">BXU00_03270</name>
</gene>
<dbReference type="InterPro" id="IPR014426">
    <property type="entry name" value="UPF0282_hydrls"/>
</dbReference>
<dbReference type="PANTHER" id="PTHR43546:SF4">
    <property type="entry name" value="UPF0282 PROTEIN MJ1629"/>
    <property type="match status" value="1"/>
</dbReference>
<proteinExistence type="inferred from homology"/>
<evidence type="ECO:0000313" key="3">
    <source>
        <dbReference type="Proteomes" id="UP000266622"/>
    </source>
</evidence>
<comment type="caution">
    <text evidence="2">The sequence shown here is derived from an EMBL/GenBank/DDBJ whole genome shotgun (WGS) entry which is preliminary data.</text>
</comment>
<accession>A0A397WMI4</accession>
<protein>
    <recommendedName>
        <fullName evidence="1">UPF0282 protein BXU00_03270</fullName>
    </recommendedName>
</protein>
<dbReference type="HAMAP" id="MF_01406">
    <property type="entry name" value="UPF0282"/>
    <property type="match status" value="1"/>
</dbReference>
<name>A0A397WMI4_9ARCH</name>
<comment type="similarity">
    <text evidence="1">Belongs to the UPF0282 family.</text>
</comment>
<evidence type="ECO:0000256" key="1">
    <source>
        <dbReference type="HAMAP-Rule" id="MF_01406"/>
    </source>
</evidence>
<dbReference type="InterPro" id="IPR050114">
    <property type="entry name" value="UPF0173_UPF0282_UlaG_hydrolase"/>
</dbReference>
<dbReference type="AlphaFoldDB" id="A0A397WMI4"/>
<organism evidence="2 3">
    <name type="scientific">Candidatus Nanoclepta minutus</name>
    <dbReference type="NCBI Taxonomy" id="1940235"/>
    <lineage>
        <taxon>Archaea</taxon>
        <taxon>Nanobdellota</taxon>
        <taxon>Candidatus Nanoclepta</taxon>
    </lineage>
</organism>
<sequence length="279" mass="32511">MRIRPIAFDSFSTRSMATLVETDIRIFIDPSISIAPVRYGLPPTEEEIAELDKKINEIIEIGERSDLFIITHYHWDHCPHPASDHIKVLIGKRILAKDFNDTNKSQYLRGKDVLSVLKEVEFSDGRSYEIGNTYIEFSNGVWHGEEKSKLGKVLMVYIEYGKDSMIFASDIQGILSNKTKDFIIRKNPRVLIMSGPPIYHYLWKRKLEETNINNLIDVVRNTEIEKIIFDHHIARSKDYLNYIEKLNRDIKNIFMSAADFLGIRNRLLEANRDNLYSLF</sequence>
<dbReference type="EMBL" id="MWMI01000006">
    <property type="protein sequence ID" value="RIB35122.1"/>
    <property type="molecule type" value="Genomic_DNA"/>
</dbReference>